<evidence type="ECO:0000313" key="2">
    <source>
        <dbReference type="Proteomes" id="UP000054477"/>
    </source>
</evidence>
<proteinExistence type="predicted"/>
<dbReference type="OrthoDB" id="2833246at2759"/>
<dbReference type="PROSITE" id="PS51257">
    <property type="entry name" value="PROKAR_LIPOPROTEIN"/>
    <property type="match status" value="1"/>
</dbReference>
<protein>
    <submittedName>
        <fullName evidence="1">Uncharacterized protein</fullName>
    </submittedName>
</protein>
<dbReference type="STRING" id="1095629.A0A0C9X450"/>
<keyword evidence="2" id="KW-1185">Reference proteome</keyword>
<dbReference type="Proteomes" id="UP000054477">
    <property type="component" value="Unassembled WGS sequence"/>
</dbReference>
<evidence type="ECO:0000313" key="1">
    <source>
        <dbReference type="EMBL" id="KIJ95998.1"/>
    </source>
</evidence>
<gene>
    <name evidence="1" type="ORF">K443DRAFT_10980</name>
</gene>
<accession>A0A0C9X450</accession>
<sequence>MSIRDHDSVLSSFCTSTSCHQLMDAFALEVLEDAKSWNWPIVKRTQQTRWIKEFQVLGGTVLDQFWETVGKCDDKLKDNIENITSVPPDPLFRMAAEYFTHLAVAFLYPEGPKTGTSTPCSVSDIISMETDELLALDGQEGFGTRKQEALTRLAFDRDGARCVMTGVKFRETPTDINSFRPDLANIIPNSIHGKPDTLKCLAMFAGERARNIVFKHLNGIGNVVNFESNAHDQLDELRWGIEAQDEGENVKYIYRRVPYSSNIGPVWIDLRDGDEIHFGHGTKGKRLGGGPLPLLCNVQLAVARVLHMSGAAEVIMQLKVDSDDSDTPHAYVASDYFLNILDAKLLLQSIYV</sequence>
<name>A0A0C9X450_9AGAR</name>
<reference evidence="2" key="2">
    <citation type="submission" date="2015-01" db="EMBL/GenBank/DDBJ databases">
        <title>Evolutionary Origins and Diversification of the Mycorrhizal Mutualists.</title>
        <authorList>
            <consortium name="DOE Joint Genome Institute"/>
            <consortium name="Mycorrhizal Genomics Consortium"/>
            <person name="Kohler A."/>
            <person name="Kuo A."/>
            <person name="Nagy L.G."/>
            <person name="Floudas D."/>
            <person name="Copeland A."/>
            <person name="Barry K.W."/>
            <person name="Cichocki N."/>
            <person name="Veneault-Fourrey C."/>
            <person name="LaButti K."/>
            <person name="Lindquist E.A."/>
            <person name="Lipzen A."/>
            <person name="Lundell T."/>
            <person name="Morin E."/>
            <person name="Murat C."/>
            <person name="Riley R."/>
            <person name="Ohm R."/>
            <person name="Sun H."/>
            <person name="Tunlid A."/>
            <person name="Henrissat B."/>
            <person name="Grigoriev I.V."/>
            <person name="Hibbett D.S."/>
            <person name="Martin F."/>
        </authorList>
    </citation>
    <scope>NUCLEOTIDE SEQUENCE [LARGE SCALE GENOMIC DNA]</scope>
    <source>
        <strain evidence="2">LaAM-08-1</strain>
    </source>
</reference>
<dbReference type="EMBL" id="KN838736">
    <property type="protein sequence ID" value="KIJ95998.1"/>
    <property type="molecule type" value="Genomic_DNA"/>
</dbReference>
<reference evidence="1 2" key="1">
    <citation type="submission" date="2014-04" db="EMBL/GenBank/DDBJ databases">
        <authorList>
            <consortium name="DOE Joint Genome Institute"/>
            <person name="Kuo A."/>
            <person name="Kohler A."/>
            <person name="Nagy L.G."/>
            <person name="Floudas D."/>
            <person name="Copeland A."/>
            <person name="Barry K.W."/>
            <person name="Cichocki N."/>
            <person name="Veneault-Fourrey C."/>
            <person name="LaButti K."/>
            <person name="Lindquist E.A."/>
            <person name="Lipzen A."/>
            <person name="Lundell T."/>
            <person name="Morin E."/>
            <person name="Murat C."/>
            <person name="Sun H."/>
            <person name="Tunlid A."/>
            <person name="Henrissat B."/>
            <person name="Grigoriev I.V."/>
            <person name="Hibbett D.S."/>
            <person name="Martin F."/>
            <person name="Nordberg H.P."/>
            <person name="Cantor M.N."/>
            <person name="Hua S.X."/>
        </authorList>
    </citation>
    <scope>NUCLEOTIDE SEQUENCE [LARGE SCALE GENOMIC DNA]</scope>
    <source>
        <strain evidence="1 2">LaAM-08-1</strain>
    </source>
</reference>
<dbReference type="HOGENOM" id="CLU_760898_0_0_1"/>
<organism evidence="1 2">
    <name type="scientific">Laccaria amethystina LaAM-08-1</name>
    <dbReference type="NCBI Taxonomy" id="1095629"/>
    <lineage>
        <taxon>Eukaryota</taxon>
        <taxon>Fungi</taxon>
        <taxon>Dikarya</taxon>
        <taxon>Basidiomycota</taxon>
        <taxon>Agaricomycotina</taxon>
        <taxon>Agaricomycetes</taxon>
        <taxon>Agaricomycetidae</taxon>
        <taxon>Agaricales</taxon>
        <taxon>Agaricineae</taxon>
        <taxon>Hydnangiaceae</taxon>
        <taxon>Laccaria</taxon>
    </lineage>
</organism>
<dbReference type="AlphaFoldDB" id="A0A0C9X450"/>